<dbReference type="Gene3D" id="3.55.50.10">
    <property type="entry name" value="Baseplate protein-like domains"/>
    <property type="match status" value="1"/>
</dbReference>
<dbReference type="InterPro" id="IPR028244">
    <property type="entry name" value="T6SS_Rhs_Vgr_dom"/>
</dbReference>
<dbReference type="NCBIfam" id="TIGR03361">
    <property type="entry name" value="VI_Rhs_Vgr"/>
    <property type="match status" value="1"/>
</dbReference>
<sequence>MATIAEGFAAAGQGLRSALAGHQSYFLEVLGAPAAAGLSVVSFEATERLGEPYTVTVTATHPLELDRAAFLRHDATFLIAPPDGAEPRTFGGCITAFSKTGESRDFRTYVLELRPKVALLTLATASRVYQNQTAPQIIETILRRHGLEGQQFSFRIRRSYPEHKFRLQYRMSDWAYIRLLMEQEGLFSYFVPGKFSREFGDVFTVADDIDHYLYQPALHVPYRETAGLEAGTETVFVLRTHARTVPESFVAADYHPEHAYERLRSDANIARKEAGNYGQPYVFGTHHFDAAGAQWEAQLRHESAMAGQLVYEGESNVLCLRPARILRTDAALPDAPDGQVVTEVFHAGGRNRAYRNRYRAIPSGRRFRLPMDESQWPRIAGTLSGRITSPGKYDYAYLTRAGHYVVRFDLDFDEWPRGAECVPLRLAKPFAGASQTGFHFPLIGGTEVAIAFHDGNPNRPYIAHALHNSQHEDLVTGRDRWLSRNVIRTQRNNKLRFEDWAGQEGIKLSTEHSGKSQLNLGCLVDSRRQPRGAGFELRTAGWGALRAGKGVLISAYDQSGAGGNQLEMEHIRGLLQQALQTSEALAEAARTAQAEAADCRRQQALLSETLEQLKRAGLLASAPAGMALVSGADLQCTAHENLIATAGGHADVSVLKRFTVAAGERISMFAQKLGIKLCAARGKVEIQARSDEMRLLADRNLFVSSANGCVVIEAREELVLKCGGSYLRMSATGIEDGTRGERIVKSAGFWRQGPSSMSQEMNQAEQAAFHDPYVLRNSITNALLKHHPYEVIRDDGTRIRGVSDEMGRTSAQKNLDLERVTVRVLRKEGSGDE</sequence>
<dbReference type="RefSeq" id="WP_130392700.1">
    <property type="nucleotide sequence ID" value="NZ_SGXM01000005.1"/>
</dbReference>
<dbReference type="InterPro" id="IPR018769">
    <property type="entry name" value="VgrG2_DUF2345"/>
</dbReference>
<dbReference type="SUPFAM" id="SSF69255">
    <property type="entry name" value="gp5 N-terminal domain-like"/>
    <property type="match status" value="1"/>
</dbReference>
<dbReference type="Gene3D" id="4.10.220.110">
    <property type="match status" value="1"/>
</dbReference>
<dbReference type="InterPro" id="IPR006533">
    <property type="entry name" value="T6SS_Vgr_RhsGE"/>
</dbReference>
<dbReference type="Proteomes" id="UP000291078">
    <property type="component" value="Unassembled WGS sequence"/>
</dbReference>
<evidence type="ECO:0000259" key="2">
    <source>
        <dbReference type="Pfam" id="PF10106"/>
    </source>
</evidence>
<dbReference type="EMBL" id="SGXM01000005">
    <property type="protein sequence ID" value="RZT36422.1"/>
    <property type="molecule type" value="Genomic_DNA"/>
</dbReference>
<dbReference type="Pfam" id="PF05954">
    <property type="entry name" value="Phage_GPD"/>
    <property type="match status" value="1"/>
</dbReference>
<reference evidence="4 5" key="1">
    <citation type="journal article" date="2015" name="Stand. Genomic Sci.">
        <title>Genomic Encyclopedia of Bacterial and Archaeal Type Strains, Phase III: the genomes of soil and plant-associated and newly described type strains.</title>
        <authorList>
            <person name="Whitman W.B."/>
            <person name="Woyke T."/>
            <person name="Klenk H.P."/>
            <person name="Zhou Y."/>
            <person name="Lilburn T.G."/>
            <person name="Beck B.J."/>
            <person name="De Vos P."/>
            <person name="Vandamme P."/>
            <person name="Eisen J.A."/>
            <person name="Garrity G."/>
            <person name="Hugenholtz P."/>
            <person name="Kyrpides N.C."/>
        </authorList>
    </citation>
    <scope>NUCLEOTIDE SEQUENCE [LARGE SCALE GENOMIC DNA]</scope>
    <source>
        <strain evidence="4 5">ASC-9842</strain>
    </source>
</reference>
<dbReference type="NCBIfam" id="TIGR01646">
    <property type="entry name" value="vgr_GE"/>
    <property type="match status" value="1"/>
</dbReference>
<dbReference type="Pfam" id="PF10106">
    <property type="entry name" value="DUF2345"/>
    <property type="match status" value="1"/>
</dbReference>
<feature type="coiled-coil region" evidence="1">
    <location>
        <begin position="575"/>
        <end position="616"/>
    </location>
</feature>
<dbReference type="OrthoDB" id="1907165at2"/>
<feature type="domain" description="DUF2345" evidence="2">
    <location>
        <begin position="608"/>
        <end position="754"/>
    </location>
</feature>
<protein>
    <submittedName>
        <fullName evidence="4">Type VI secretion system secreted protein VgrG</fullName>
    </submittedName>
</protein>
<dbReference type="Gene3D" id="2.40.50.230">
    <property type="entry name" value="Gp5 N-terminal domain"/>
    <property type="match status" value="1"/>
</dbReference>
<evidence type="ECO:0000313" key="4">
    <source>
        <dbReference type="EMBL" id="RZT36422.1"/>
    </source>
</evidence>
<proteinExistence type="predicted"/>
<dbReference type="InterPro" id="IPR017847">
    <property type="entry name" value="T6SS_RhsGE_Vgr_subset"/>
</dbReference>
<dbReference type="InterPro" id="IPR037026">
    <property type="entry name" value="Vgr_OB-fold_dom_sf"/>
</dbReference>
<dbReference type="AlphaFoldDB" id="A0A4Q7RVQ0"/>
<name>A0A4Q7RVQ0_9BURK</name>
<dbReference type="Gene3D" id="2.30.110.50">
    <property type="match status" value="1"/>
</dbReference>
<gene>
    <name evidence="4" type="ORF">EV147_3742</name>
</gene>
<keyword evidence="1" id="KW-0175">Coiled coil</keyword>
<dbReference type="Pfam" id="PF13296">
    <property type="entry name" value="T6SS_Vgr"/>
    <property type="match status" value="1"/>
</dbReference>
<evidence type="ECO:0000259" key="3">
    <source>
        <dbReference type="Pfam" id="PF13296"/>
    </source>
</evidence>
<evidence type="ECO:0000313" key="5">
    <source>
        <dbReference type="Proteomes" id="UP000291078"/>
    </source>
</evidence>
<accession>A0A4Q7RVQ0</accession>
<organism evidence="4 5">
    <name type="scientific">Cupriavidus agavae</name>
    <dbReference type="NCBI Taxonomy" id="1001822"/>
    <lineage>
        <taxon>Bacteria</taxon>
        <taxon>Pseudomonadati</taxon>
        <taxon>Pseudomonadota</taxon>
        <taxon>Betaproteobacteria</taxon>
        <taxon>Burkholderiales</taxon>
        <taxon>Burkholderiaceae</taxon>
        <taxon>Cupriavidus</taxon>
    </lineage>
</organism>
<feature type="domain" description="Putative type VI secretion system Rhs element associated Vgr" evidence="3">
    <location>
        <begin position="487"/>
        <end position="589"/>
    </location>
</feature>
<evidence type="ECO:0000256" key="1">
    <source>
        <dbReference type="SAM" id="Coils"/>
    </source>
</evidence>
<comment type="caution">
    <text evidence="4">The sequence shown here is derived from an EMBL/GenBank/DDBJ whole genome shotgun (WGS) entry which is preliminary data.</text>
</comment>
<keyword evidence="5" id="KW-1185">Reference proteome</keyword>
<dbReference type="SUPFAM" id="SSF69279">
    <property type="entry name" value="Phage tail proteins"/>
    <property type="match status" value="2"/>
</dbReference>